<dbReference type="AlphaFoldDB" id="A0AAD7EJR2"/>
<keyword evidence="3 4" id="KW-0472">Membrane</keyword>
<protein>
    <submittedName>
        <fullName evidence="5">Uncharacterized protein</fullName>
    </submittedName>
</protein>
<dbReference type="GO" id="GO:0005524">
    <property type="term" value="F:ATP binding"/>
    <property type="evidence" value="ECO:0007669"/>
    <property type="project" value="InterPro"/>
</dbReference>
<evidence type="ECO:0000256" key="4">
    <source>
        <dbReference type="SAM" id="Phobius"/>
    </source>
</evidence>
<keyword evidence="1 4" id="KW-0812">Transmembrane</keyword>
<comment type="caution">
    <text evidence="5">The sequence shown here is derived from an EMBL/GenBank/DDBJ whole genome shotgun (WGS) entry which is preliminary data.</text>
</comment>
<proteinExistence type="predicted"/>
<dbReference type="GO" id="GO:0016020">
    <property type="term" value="C:membrane"/>
    <property type="evidence" value="ECO:0007669"/>
    <property type="project" value="InterPro"/>
</dbReference>
<dbReference type="EMBL" id="JARIHO010000035">
    <property type="protein sequence ID" value="KAJ7331555.1"/>
    <property type="molecule type" value="Genomic_DNA"/>
</dbReference>
<evidence type="ECO:0000313" key="5">
    <source>
        <dbReference type="EMBL" id="KAJ7331555.1"/>
    </source>
</evidence>
<sequence>MANAWALYVGYRSFMGPEYGIPMDRQISRFHTYELHPSTTGFLHVDWPRAKERPLFYVGIYAAIALTTAFVGICSSAAQMTGALRASRKLFRALLVTVVRATFRFHDTTPQGEFYAVDAAGGLLEQYFKENAQQIIVAFPVCSSSPFSTENRFLDNLHTRIDLRNKTTKMWYTFWILAYPSPSRSQMDDARNKRIVAVVPHSDGRDTQEAGRFMRFGFRLHDRRLLQIANNMRPTFILPPKLAFVAPKGSGQQDVIQLF</sequence>
<dbReference type="SUPFAM" id="SSF90123">
    <property type="entry name" value="ABC transporter transmembrane region"/>
    <property type="match status" value="1"/>
</dbReference>
<feature type="transmembrane region" description="Helical" evidence="4">
    <location>
        <begin position="55"/>
        <end position="78"/>
    </location>
</feature>
<reference evidence="5" key="1">
    <citation type="submission" date="2023-03" db="EMBL/GenBank/DDBJ databases">
        <title>Massive genome expansion in bonnet fungi (Mycena s.s.) driven by repeated elements and novel gene families across ecological guilds.</title>
        <authorList>
            <consortium name="Lawrence Berkeley National Laboratory"/>
            <person name="Harder C.B."/>
            <person name="Miyauchi S."/>
            <person name="Viragh M."/>
            <person name="Kuo A."/>
            <person name="Thoen E."/>
            <person name="Andreopoulos B."/>
            <person name="Lu D."/>
            <person name="Skrede I."/>
            <person name="Drula E."/>
            <person name="Henrissat B."/>
            <person name="Morin E."/>
            <person name="Kohler A."/>
            <person name="Barry K."/>
            <person name="LaButti K."/>
            <person name="Morin E."/>
            <person name="Salamov A."/>
            <person name="Lipzen A."/>
            <person name="Mereny Z."/>
            <person name="Hegedus B."/>
            <person name="Baldrian P."/>
            <person name="Stursova M."/>
            <person name="Weitz H."/>
            <person name="Taylor A."/>
            <person name="Grigoriev I.V."/>
            <person name="Nagy L.G."/>
            <person name="Martin F."/>
            <person name="Kauserud H."/>
        </authorList>
    </citation>
    <scope>NUCLEOTIDE SEQUENCE</scope>
    <source>
        <strain evidence="5">CBHHK002</strain>
    </source>
</reference>
<accession>A0AAD7EJR2</accession>
<keyword evidence="2 4" id="KW-1133">Transmembrane helix</keyword>
<evidence type="ECO:0000256" key="1">
    <source>
        <dbReference type="ARBA" id="ARBA00022692"/>
    </source>
</evidence>
<keyword evidence="6" id="KW-1185">Reference proteome</keyword>
<evidence type="ECO:0000313" key="6">
    <source>
        <dbReference type="Proteomes" id="UP001218218"/>
    </source>
</evidence>
<name>A0AAD7EJR2_9AGAR</name>
<evidence type="ECO:0000256" key="3">
    <source>
        <dbReference type="ARBA" id="ARBA00023136"/>
    </source>
</evidence>
<evidence type="ECO:0000256" key="2">
    <source>
        <dbReference type="ARBA" id="ARBA00022989"/>
    </source>
</evidence>
<gene>
    <name evidence="5" type="ORF">DFH08DRAFT_814863</name>
</gene>
<dbReference type="Proteomes" id="UP001218218">
    <property type="component" value="Unassembled WGS sequence"/>
</dbReference>
<dbReference type="InterPro" id="IPR036640">
    <property type="entry name" value="ABC1_TM_sf"/>
</dbReference>
<organism evidence="5 6">
    <name type="scientific">Mycena albidolilacea</name>
    <dbReference type="NCBI Taxonomy" id="1033008"/>
    <lineage>
        <taxon>Eukaryota</taxon>
        <taxon>Fungi</taxon>
        <taxon>Dikarya</taxon>
        <taxon>Basidiomycota</taxon>
        <taxon>Agaricomycotina</taxon>
        <taxon>Agaricomycetes</taxon>
        <taxon>Agaricomycetidae</taxon>
        <taxon>Agaricales</taxon>
        <taxon>Marasmiineae</taxon>
        <taxon>Mycenaceae</taxon>
        <taxon>Mycena</taxon>
    </lineage>
</organism>
<dbReference type="Gene3D" id="1.20.1560.10">
    <property type="entry name" value="ABC transporter type 1, transmembrane domain"/>
    <property type="match status" value="1"/>
</dbReference>